<name>A0A0R3W016_TAEAS</name>
<dbReference type="PANTHER" id="PTHR45737">
    <property type="entry name" value="VON WILLEBRAND FACTOR A DOMAIN-CONTAINING PROTEIN 5A"/>
    <property type="match status" value="1"/>
</dbReference>
<evidence type="ECO:0000313" key="2">
    <source>
        <dbReference type="Proteomes" id="UP000282613"/>
    </source>
</evidence>
<protein>
    <submittedName>
        <fullName evidence="3">DUF1612 domain-containing protein</fullName>
    </submittedName>
</protein>
<dbReference type="EMBL" id="UYRS01004783">
    <property type="protein sequence ID" value="VDK26876.1"/>
    <property type="molecule type" value="Genomic_DNA"/>
</dbReference>
<dbReference type="Proteomes" id="UP000282613">
    <property type="component" value="Unassembled WGS sequence"/>
</dbReference>
<keyword evidence="2" id="KW-1185">Reference proteome</keyword>
<dbReference type="PANTHER" id="PTHR45737:SF6">
    <property type="entry name" value="VON WILLEBRAND FACTOR A DOMAIN-CONTAINING PROTEIN 5A"/>
    <property type="match status" value="1"/>
</dbReference>
<dbReference type="AlphaFoldDB" id="A0A0R3W016"/>
<proteinExistence type="predicted"/>
<sequence length="116" mass="12841">MDPGKGSAPSAPPDAVVLAVELQDFDGYWLLNEDLTKVLNSPLSQLTSSRPSDVKDTKMWATALVVAYLRTRMASRKEEWEMVVQKAIDWLKETCPDPEALIGKAKKALEELVPKA</sequence>
<dbReference type="WBParaSite" id="TASK_0000301001-mRNA-1">
    <property type="protein sequence ID" value="TASK_0000301001-mRNA-1"/>
    <property type="gene ID" value="TASK_0000301001"/>
</dbReference>
<reference evidence="3" key="1">
    <citation type="submission" date="2017-02" db="UniProtKB">
        <authorList>
            <consortium name="WormBaseParasite"/>
        </authorList>
    </citation>
    <scope>IDENTIFICATION</scope>
</reference>
<evidence type="ECO:0000313" key="1">
    <source>
        <dbReference type="EMBL" id="VDK26876.1"/>
    </source>
</evidence>
<evidence type="ECO:0000313" key="3">
    <source>
        <dbReference type="WBParaSite" id="TASK_0000301001-mRNA-1"/>
    </source>
</evidence>
<organism evidence="3">
    <name type="scientific">Taenia asiatica</name>
    <name type="common">Asian tapeworm</name>
    <dbReference type="NCBI Taxonomy" id="60517"/>
    <lineage>
        <taxon>Eukaryota</taxon>
        <taxon>Metazoa</taxon>
        <taxon>Spiralia</taxon>
        <taxon>Lophotrochozoa</taxon>
        <taxon>Platyhelminthes</taxon>
        <taxon>Cestoda</taxon>
        <taxon>Eucestoda</taxon>
        <taxon>Cyclophyllidea</taxon>
        <taxon>Taeniidae</taxon>
        <taxon>Taenia</taxon>
    </lineage>
</organism>
<dbReference type="STRING" id="60517.A0A0R3W016"/>
<reference evidence="1 2" key="2">
    <citation type="submission" date="2018-11" db="EMBL/GenBank/DDBJ databases">
        <authorList>
            <consortium name="Pathogen Informatics"/>
        </authorList>
    </citation>
    <scope>NUCLEOTIDE SEQUENCE [LARGE SCALE GENOMIC DNA]</scope>
</reference>
<gene>
    <name evidence="1" type="ORF">TASK_LOCUS3011</name>
</gene>
<dbReference type="OrthoDB" id="6273170at2759"/>
<accession>A0A0R3W016</accession>